<feature type="domain" description="HTH cro/C1-type" evidence="7">
    <location>
        <begin position="7"/>
        <end position="61"/>
    </location>
</feature>
<accession>A0A401U806</accession>
<evidence type="ECO:0000313" key="8">
    <source>
        <dbReference type="EMBL" id="GCC51024.1"/>
    </source>
</evidence>
<organism evidence="8 9">
    <name type="scientific">Chryseotalea sanaruensis</name>
    <dbReference type="NCBI Taxonomy" id="2482724"/>
    <lineage>
        <taxon>Bacteria</taxon>
        <taxon>Pseudomonadati</taxon>
        <taxon>Bacteroidota</taxon>
        <taxon>Cytophagia</taxon>
        <taxon>Cytophagales</taxon>
        <taxon>Chryseotaleaceae</taxon>
        <taxon>Chryseotalea</taxon>
    </lineage>
</organism>
<evidence type="ECO:0000256" key="4">
    <source>
        <dbReference type="ARBA" id="ARBA00023125"/>
    </source>
</evidence>
<dbReference type="Pfam" id="PF01381">
    <property type="entry name" value="HTH_3"/>
    <property type="match status" value="1"/>
</dbReference>
<dbReference type="Proteomes" id="UP000288227">
    <property type="component" value="Unassembled WGS sequence"/>
</dbReference>
<dbReference type="InterPro" id="IPR019109">
    <property type="entry name" value="MamF_MmsF"/>
</dbReference>
<dbReference type="GO" id="GO:0003700">
    <property type="term" value="F:DNA-binding transcription factor activity"/>
    <property type="evidence" value="ECO:0007669"/>
    <property type="project" value="TreeGrafter"/>
</dbReference>
<gene>
    <name evidence="8" type="ORF">SanaruYs_12440</name>
</gene>
<dbReference type="GO" id="GO:0005829">
    <property type="term" value="C:cytosol"/>
    <property type="evidence" value="ECO:0007669"/>
    <property type="project" value="TreeGrafter"/>
</dbReference>
<dbReference type="OrthoDB" id="1357763at2"/>
<protein>
    <submittedName>
        <fullName evidence="8">Helix-turn-helix domain-containing protein</fullName>
    </submittedName>
</protein>
<evidence type="ECO:0000256" key="2">
    <source>
        <dbReference type="ARBA" id="ARBA00022692"/>
    </source>
</evidence>
<dbReference type="InterPro" id="IPR050807">
    <property type="entry name" value="TransReg_Diox_bact_type"/>
</dbReference>
<dbReference type="InterPro" id="IPR001387">
    <property type="entry name" value="Cro/C1-type_HTH"/>
</dbReference>
<comment type="caution">
    <text evidence="8">The sequence shown here is derived from an EMBL/GenBank/DDBJ whole genome shotgun (WGS) entry which is preliminary data.</text>
</comment>
<dbReference type="PANTHER" id="PTHR46797">
    <property type="entry name" value="HTH-TYPE TRANSCRIPTIONAL REGULATOR"/>
    <property type="match status" value="1"/>
</dbReference>
<dbReference type="GO" id="GO:0003677">
    <property type="term" value="F:DNA binding"/>
    <property type="evidence" value="ECO:0007669"/>
    <property type="project" value="UniProtKB-KW"/>
</dbReference>
<feature type="transmembrane region" description="Helical" evidence="6">
    <location>
        <begin position="117"/>
        <end position="137"/>
    </location>
</feature>
<dbReference type="RefSeq" id="WP_127121669.1">
    <property type="nucleotide sequence ID" value="NZ_BHXQ01000002.1"/>
</dbReference>
<dbReference type="Pfam" id="PF09685">
    <property type="entry name" value="MamF_MmsF"/>
    <property type="match status" value="1"/>
</dbReference>
<dbReference type="SUPFAM" id="SSF47413">
    <property type="entry name" value="lambda repressor-like DNA-binding domains"/>
    <property type="match status" value="1"/>
</dbReference>
<evidence type="ECO:0000256" key="6">
    <source>
        <dbReference type="SAM" id="Phobius"/>
    </source>
</evidence>
<evidence type="ECO:0000256" key="3">
    <source>
        <dbReference type="ARBA" id="ARBA00022989"/>
    </source>
</evidence>
<reference evidence="8 9" key="1">
    <citation type="submission" date="2018-11" db="EMBL/GenBank/DDBJ databases">
        <title>Chryseotalea sanarue gen. nov., sp., nov., a member of the family Cytophagaceae, isolated from a brackish lake in Hamamatsu Japan.</title>
        <authorList>
            <person name="Maejima Y."/>
            <person name="Iino T."/>
            <person name="Muraguchi Y."/>
            <person name="Fukuda K."/>
            <person name="Ohkuma M."/>
            <person name="Moriuchi R."/>
            <person name="Dohra H."/>
            <person name="Kimbara K."/>
            <person name="Shintani M."/>
        </authorList>
    </citation>
    <scope>NUCLEOTIDE SEQUENCE [LARGE SCALE GENOMIC DNA]</scope>
    <source>
        <strain evidence="8 9">Ys</strain>
    </source>
</reference>
<evidence type="ECO:0000313" key="9">
    <source>
        <dbReference type="Proteomes" id="UP000288227"/>
    </source>
</evidence>
<evidence type="ECO:0000256" key="5">
    <source>
        <dbReference type="ARBA" id="ARBA00023136"/>
    </source>
</evidence>
<dbReference type="SMART" id="SM00530">
    <property type="entry name" value="HTH_XRE"/>
    <property type="match status" value="1"/>
</dbReference>
<proteinExistence type="predicted"/>
<feature type="transmembrane region" description="Helical" evidence="6">
    <location>
        <begin position="143"/>
        <end position="163"/>
    </location>
</feature>
<keyword evidence="3 6" id="KW-1133">Transmembrane helix</keyword>
<evidence type="ECO:0000256" key="1">
    <source>
        <dbReference type="ARBA" id="ARBA00004141"/>
    </source>
</evidence>
<dbReference type="InterPro" id="IPR010982">
    <property type="entry name" value="Lambda_DNA-bd_dom_sf"/>
</dbReference>
<dbReference type="CDD" id="cd00093">
    <property type="entry name" value="HTH_XRE"/>
    <property type="match status" value="1"/>
</dbReference>
<keyword evidence="2 6" id="KW-0812">Transmembrane</keyword>
<dbReference type="Gene3D" id="1.10.260.40">
    <property type="entry name" value="lambda repressor-like DNA-binding domains"/>
    <property type="match status" value="1"/>
</dbReference>
<dbReference type="PROSITE" id="PS50943">
    <property type="entry name" value="HTH_CROC1"/>
    <property type="match status" value="1"/>
</dbReference>
<sequence>MNLGDRLVLLRKKKGFSQELLAEHAGVSLRTIQRLEKDNVIARADTLKRLAQVLEVSFEELQQTDASDEVKRLLKMNISALLALIPTLNIFVSLLYYRNIKAQNLKESAQRILSFQILWTIATILLLVFIQALQIAITGSVMIGRFSILIPAYLICTLPNFVLTIRTSIQIKSGNLNHVYRTIPMLF</sequence>
<evidence type="ECO:0000259" key="7">
    <source>
        <dbReference type="PROSITE" id="PS50943"/>
    </source>
</evidence>
<dbReference type="PANTHER" id="PTHR46797:SF1">
    <property type="entry name" value="METHYLPHOSPHONATE SYNTHASE"/>
    <property type="match status" value="1"/>
</dbReference>
<keyword evidence="4" id="KW-0238">DNA-binding</keyword>
<dbReference type="AlphaFoldDB" id="A0A401U806"/>
<keyword evidence="5 6" id="KW-0472">Membrane</keyword>
<keyword evidence="9" id="KW-1185">Reference proteome</keyword>
<name>A0A401U806_9BACT</name>
<feature type="transmembrane region" description="Helical" evidence="6">
    <location>
        <begin position="78"/>
        <end position="97"/>
    </location>
</feature>
<dbReference type="EMBL" id="BHXQ01000002">
    <property type="protein sequence ID" value="GCC51024.1"/>
    <property type="molecule type" value="Genomic_DNA"/>
</dbReference>
<comment type="subcellular location">
    <subcellularLocation>
        <location evidence="1">Membrane</location>
        <topology evidence="1">Multi-pass membrane protein</topology>
    </subcellularLocation>
</comment>